<dbReference type="AlphaFoldDB" id="A0A6A2XZM6"/>
<keyword evidence="1" id="KW-0732">Signal</keyword>
<dbReference type="InterPro" id="IPR023214">
    <property type="entry name" value="HAD_sf"/>
</dbReference>
<dbReference type="Gene3D" id="3.40.50.1000">
    <property type="entry name" value="HAD superfamily/HAD-like"/>
    <property type="match status" value="1"/>
</dbReference>
<dbReference type="InterPro" id="IPR036412">
    <property type="entry name" value="HAD-like_sf"/>
</dbReference>
<evidence type="ECO:0000256" key="1">
    <source>
        <dbReference type="ARBA" id="ARBA00022729"/>
    </source>
</evidence>
<name>A0A6A2XZM6_HIBSY</name>
<evidence type="ECO:0000313" key="2">
    <source>
        <dbReference type="EMBL" id="KAE8660404.1"/>
    </source>
</evidence>
<dbReference type="Proteomes" id="UP000436088">
    <property type="component" value="Unassembled WGS sequence"/>
</dbReference>
<comment type="caution">
    <text evidence="2">The sequence shown here is derived from an EMBL/GenBank/DDBJ whole genome shotgun (WGS) entry which is preliminary data.</text>
</comment>
<dbReference type="Pfam" id="PF03767">
    <property type="entry name" value="Acid_phosphat_B"/>
    <property type="match status" value="1"/>
</dbReference>
<dbReference type="PANTHER" id="PTHR31284">
    <property type="entry name" value="ACID PHOSPHATASE-LIKE PROTEIN"/>
    <property type="match status" value="1"/>
</dbReference>
<reference evidence="2" key="1">
    <citation type="submission" date="2019-09" db="EMBL/GenBank/DDBJ databases">
        <title>Draft genome information of white flower Hibiscus syriacus.</title>
        <authorList>
            <person name="Kim Y.-M."/>
        </authorList>
    </citation>
    <scope>NUCLEOTIDE SEQUENCE [LARGE SCALE GENOMIC DNA]</scope>
    <source>
        <strain evidence="2">YM2019G1</strain>
    </source>
</reference>
<gene>
    <name evidence="2" type="ORF">F3Y22_tig00116951pilonHSYRG00045</name>
</gene>
<proteinExistence type="predicted"/>
<evidence type="ECO:0000313" key="3">
    <source>
        <dbReference type="Proteomes" id="UP000436088"/>
    </source>
</evidence>
<dbReference type="PANTHER" id="PTHR31284:SF57">
    <property type="entry name" value="ACID PHOSPHATASE"/>
    <property type="match status" value="1"/>
</dbReference>
<organism evidence="2 3">
    <name type="scientific">Hibiscus syriacus</name>
    <name type="common">Rose of Sharon</name>
    <dbReference type="NCBI Taxonomy" id="106335"/>
    <lineage>
        <taxon>Eukaryota</taxon>
        <taxon>Viridiplantae</taxon>
        <taxon>Streptophyta</taxon>
        <taxon>Embryophyta</taxon>
        <taxon>Tracheophyta</taxon>
        <taxon>Spermatophyta</taxon>
        <taxon>Magnoliopsida</taxon>
        <taxon>eudicotyledons</taxon>
        <taxon>Gunneridae</taxon>
        <taxon>Pentapetalae</taxon>
        <taxon>rosids</taxon>
        <taxon>malvids</taxon>
        <taxon>Malvales</taxon>
        <taxon>Malvaceae</taxon>
        <taxon>Malvoideae</taxon>
        <taxon>Hibiscus</taxon>
    </lineage>
</organism>
<accession>A0A6A2XZM6</accession>
<dbReference type="EMBL" id="VEPZ02001731">
    <property type="protein sequence ID" value="KAE8660404.1"/>
    <property type="molecule type" value="Genomic_DNA"/>
</dbReference>
<protein>
    <submittedName>
        <fullName evidence="2">Transcription factor</fullName>
    </submittedName>
</protein>
<keyword evidence="3" id="KW-1185">Reference proteome</keyword>
<dbReference type="InterPro" id="IPR005519">
    <property type="entry name" value="Acid_phosphat_B-like"/>
</dbReference>
<sequence>MKRIQFLKWEKKVASDEYAVKLIGVERRPTLCCCSKLHVLKQFVLKLKSQWRKALRLQRSSTQFSYDFHSYSLNFDDGVQAFTPRDTSFFYAPHSTIRVHLNLHSSPFLSKMARETVLLLALTCLFTGLAAADWNILNPKWRFDATQDPWKNYCESWRINVELNNIREFEAAPQECVDHIKKYMTSSQYTADSDRAIEEVKLYLSRCCSLKGDGKDAWILDVDDTLISTIPYFKKHGFGGEKLNSSSLESWMKESKAPALDHTFKLFHEIKDKGIKIFLVSSRKETLRSPTVDNLIKVGYHGWASLILRGLDDEYMHVEQYKSLARKKLVDQ</sequence>
<dbReference type="SUPFAM" id="SSF56784">
    <property type="entry name" value="HAD-like"/>
    <property type="match status" value="1"/>
</dbReference>